<name>C4J300_MAIZE</name>
<sequence length="58" mass="6573">MNTPISVLLFLSSDTLLAQLVIVTAKWRIIRVWESEKLKRPQFLRATCRTGWAGGGRS</sequence>
<reference evidence="1" key="1">
    <citation type="journal article" date="2009" name="PLoS Genet.">
        <title>Sequencing, mapping, and analysis of 27,455 maize full-length cDNAs.</title>
        <authorList>
            <person name="Soderlund C."/>
            <person name="Descour A."/>
            <person name="Kudrna D."/>
            <person name="Bomhoff M."/>
            <person name="Boyd L."/>
            <person name="Currie J."/>
            <person name="Angelova A."/>
            <person name="Collura K."/>
            <person name="Wissotski M."/>
            <person name="Ashley E."/>
            <person name="Morrow D."/>
            <person name="Fernandes J."/>
            <person name="Walbot V."/>
            <person name="Yu Y."/>
        </authorList>
    </citation>
    <scope>NUCLEOTIDE SEQUENCE</scope>
    <source>
        <strain evidence="1">B73</strain>
    </source>
</reference>
<dbReference type="EMBL" id="BT085197">
    <property type="protein sequence ID" value="ACR35550.1"/>
    <property type="molecule type" value="mRNA"/>
</dbReference>
<proteinExistence type="evidence at transcript level"/>
<evidence type="ECO:0000313" key="1">
    <source>
        <dbReference type="EMBL" id="ACR35550.1"/>
    </source>
</evidence>
<dbReference type="AlphaFoldDB" id="C4J300"/>
<accession>C4J300</accession>
<organism evidence="1">
    <name type="scientific">Zea mays</name>
    <name type="common">Maize</name>
    <dbReference type="NCBI Taxonomy" id="4577"/>
    <lineage>
        <taxon>Eukaryota</taxon>
        <taxon>Viridiplantae</taxon>
        <taxon>Streptophyta</taxon>
        <taxon>Embryophyta</taxon>
        <taxon>Tracheophyta</taxon>
        <taxon>Spermatophyta</taxon>
        <taxon>Magnoliopsida</taxon>
        <taxon>Liliopsida</taxon>
        <taxon>Poales</taxon>
        <taxon>Poaceae</taxon>
        <taxon>PACMAD clade</taxon>
        <taxon>Panicoideae</taxon>
        <taxon>Andropogonodae</taxon>
        <taxon>Andropogoneae</taxon>
        <taxon>Tripsacinae</taxon>
        <taxon>Zea</taxon>
    </lineage>
</organism>
<reference evidence="1" key="2">
    <citation type="submission" date="2012-06" db="EMBL/GenBank/DDBJ databases">
        <authorList>
            <person name="Yu Y."/>
            <person name="Currie J."/>
            <person name="Lomeli R."/>
            <person name="Angelova A."/>
            <person name="Collura K."/>
            <person name="Wissotski M."/>
            <person name="Campos D."/>
            <person name="Kudrna D."/>
            <person name="Golser W."/>
            <person name="Ashely E."/>
            <person name="Descour A."/>
            <person name="Fernandes J."/>
            <person name="Soderlund C."/>
            <person name="Walbot V."/>
        </authorList>
    </citation>
    <scope>NUCLEOTIDE SEQUENCE</scope>
    <source>
        <strain evidence="1">B73</strain>
    </source>
</reference>
<protein>
    <submittedName>
        <fullName evidence="1">Uncharacterized protein</fullName>
    </submittedName>
</protein>